<name>A0A9P7S3L4_9AGAR</name>
<feature type="compositionally biased region" description="Basic residues" evidence="1">
    <location>
        <begin position="809"/>
        <end position="824"/>
    </location>
</feature>
<reference evidence="3" key="1">
    <citation type="journal article" date="2021" name="Genome Biol. Evol.">
        <title>The assembled and annotated genome of the fairy-ring fungus Marasmius oreades.</title>
        <authorList>
            <person name="Hiltunen M."/>
            <person name="Ament-Velasquez S.L."/>
            <person name="Johannesson H."/>
        </authorList>
    </citation>
    <scope>NUCLEOTIDE SEQUENCE</scope>
    <source>
        <strain evidence="3">03SP1</strain>
    </source>
</reference>
<feature type="region of interest" description="Disordered" evidence="1">
    <location>
        <begin position="1"/>
        <end position="26"/>
    </location>
</feature>
<comment type="caution">
    <text evidence="3">The sequence shown here is derived from an EMBL/GenBank/DDBJ whole genome shotgun (WGS) entry which is preliminary data.</text>
</comment>
<dbReference type="InterPro" id="IPR040976">
    <property type="entry name" value="Pkinase_fungal"/>
</dbReference>
<dbReference type="Pfam" id="PF17667">
    <property type="entry name" value="Pkinase_fungal"/>
    <property type="match status" value="2"/>
</dbReference>
<dbReference type="SUPFAM" id="SSF56112">
    <property type="entry name" value="Protein kinase-like (PK-like)"/>
    <property type="match status" value="1"/>
</dbReference>
<dbReference type="GeneID" id="66076781"/>
<dbReference type="EMBL" id="CM032184">
    <property type="protein sequence ID" value="KAG7094086.1"/>
    <property type="molecule type" value="Genomic_DNA"/>
</dbReference>
<dbReference type="AlphaFoldDB" id="A0A9P7S3L4"/>
<dbReference type="RefSeq" id="XP_043010556.1">
    <property type="nucleotide sequence ID" value="XM_043152470.1"/>
</dbReference>
<feature type="region of interest" description="Disordered" evidence="1">
    <location>
        <begin position="803"/>
        <end position="824"/>
    </location>
</feature>
<dbReference type="PANTHER" id="PTHR38248">
    <property type="entry name" value="FUNK1 6"/>
    <property type="match status" value="1"/>
</dbReference>
<dbReference type="InterPro" id="IPR011009">
    <property type="entry name" value="Kinase-like_dom_sf"/>
</dbReference>
<dbReference type="KEGG" id="more:E1B28_007705"/>
<dbReference type="OrthoDB" id="3260094at2759"/>
<accession>A0A9P7S3L4</accession>
<organism evidence="3 4">
    <name type="scientific">Marasmius oreades</name>
    <name type="common">fairy-ring Marasmius</name>
    <dbReference type="NCBI Taxonomy" id="181124"/>
    <lineage>
        <taxon>Eukaryota</taxon>
        <taxon>Fungi</taxon>
        <taxon>Dikarya</taxon>
        <taxon>Basidiomycota</taxon>
        <taxon>Agaricomycotina</taxon>
        <taxon>Agaricomycetes</taxon>
        <taxon>Agaricomycetidae</taxon>
        <taxon>Agaricales</taxon>
        <taxon>Marasmiineae</taxon>
        <taxon>Marasmiaceae</taxon>
        <taxon>Marasmius</taxon>
    </lineage>
</organism>
<sequence length="824" mass="93796">MVNYSTPGPSAPGPRGAKRKLTSSPREALNINTWPQILDDARDELVNKYKCIPEKSVAEFLSDHVPHVPTTVLEDVMTQLKKSIKLPKERNTRAGDVRNCTPLLPDGTVYGYKTSPATPAKQGVQEARAFRNLFDLITAILELAAQINGRAWVAHSSKQEHLPDERPNSSHPDSYFYLIPKLLEEVGWEQLLCIGEVKKKKTEQDALDNWVKIVWGMHHIMRNDPCRLFTFGYTMEDDQARLWYHSRSSVFVSKSFNWIEDPKPFITFILALVLANHHSPVGPDSGAPVPPRAQTNELPTLYEQHSDYLERIGIDPTMKRVVVGDSIQYEITVKGLVDGKEGIQTLVFVTKEVLCDFKVDKGTGRATRVWLVYDKDSNESIASVLKDVWLEDGAMVEGDSLTTLANLVEVDERQHSVPVKEWYRDHFLHMHTHEKLGQNVLGVRGKHSYIRLLPDPSASKSPATGTIHHGSKRVKPRGGPFTVSLPQGKYEFDKPDRFHYRIVFRGAMEPLESVRCRRACSKVVIGIFRACWVLWVYGKVHRDVSTWNAFLDPSSPTGRLGDFDYLVEYAGTGTGRRTGTGTPLFRSVEVEAQTYLHAQLDWDNIYSNSLNKPSIFTHNLLHDLESVFWVSLWTVVYFVDTDQRDSDASQGNHEEATQVDEERLMLYDGIFPDGGPGSVQQARRRFIGVYEMEGHNRRLELREYANHMPEKTRELIEFHFERLRRALVSYFREVEKDMVPSTLIPFENPAFEGALNTLGELLEEVSSKLGDSEYPVSPLWEHQFVLERELALLADPEDALAQAAVSSRPSKKVKNPLKMRRRRK</sequence>
<dbReference type="PANTHER" id="PTHR38248:SF2">
    <property type="entry name" value="FUNK1 11"/>
    <property type="match status" value="1"/>
</dbReference>
<protein>
    <recommendedName>
        <fullName evidence="2">Fungal-type protein kinase domain-containing protein</fullName>
    </recommendedName>
</protein>
<dbReference type="Proteomes" id="UP001049176">
    <property type="component" value="Chromosome 4"/>
</dbReference>
<proteinExistence type="predicted"/>
<gene>
    <name evidence="3" type="ORF">E1B28_007705</name>
</gene>
<keyword evidence="4" id="KW-1185">Reference proteome</keyword>
<evidence type="ECO:0000259" key="2">
    <source>
        <dbReference type="Pfam" id="PF17667"/>
    </source>
</evidence>
<feature type="domain" description="Fungal-type protein kinase" evidence="2">
    <location>
        <begin position="310"/>
        <end position="635"/>
    </location>
</feature>
<evidence type="ECO:0000256" key="1">
    <source>
        <dbReference type="SAM" id="MobiDB-lite"/>
    </source>
</evidence>
<evidence type="ECO:0000313" key="3">
    <source>
        <dbReference type="EMBL" id="KAG7094086.1"/>
    </source>
</evidence>
<evidence type="ECO:0000313" key="4">
    <source>
        <dbReference type="Proteomes" id="UP001049176"/>
    </source>
</evidence>
<feature type="domain" description="Fungal-type protein kinase" evidence="2">
    <location>
        <begin position="185"/>
        <end position="278"/>
    </location>
</feature>